<reference evidence="2 3" key="1">
    <citation type="submission" date="2024-03" db="EMBL/GenBank/DDBJ databases">
        <authorList>
            <person name="Gkanogiannis A."/>
            <person name="Becerra Lopez-Lavalle L."/>
        </authorList>
    </citation>
    <scope>NUCLEOTIDE SEQUENCE [LARGE SCALE GENOMIC DNA]</scope>
</reference>
<feature type="chain" id="PRO_5045706157" description="Secreted protein" evidence="1">
    <location>
        <begin position="19"/>
        <end position="92"/>
    </location>
</feature>
<protein>
    <recommendedName>
        <fullName evidence="4">Secreted protein</fullName>
    </recommendedName>
</protein>
<name>A0ABP0XV13_9ROSI</name>
<evidence type="ECO:0000256" key="1">
    <source>
        <dbReference type="SAM" id="SignalP"/>
    </source>
</evidence>
<sequence length="92" mass="10556">MFPQCFILSLSFVAGLRCSPEVRSEPSISWIHRKLMGFVRGFVQWAFKSDAWVSNGVFRLRSGLPEWLLGCSIRRRSPVLEVALDVGLCRWL</sequence>
<accession>A0ABP0XV13</accession>
<keyword evidence="1" id="KW-0732">Signal</keyword>
<organism evidence="2 3">
    <name type="scientific">Citrullus colocynthis</name>
    <name type="common">colocynth</name>
    <dbReference type="NCBI Taxonomy" id="252529"/>
    <lineage>
        <taxon>Eukaryota</taxon>
        <taxon>Viridiplantae</taxon>
        <taxon>Streptophyta</taxon>
        <taxon>Embryophyta</taxon>
        <taxon>Tracheophyta</taxon>
        <taxon>Spermatophyta</taxon>
        <taxon>Magnoliopsida</taxon>
        <taxon>eudicotyledons</taxon>
        <taxon>Gunneridae</taxon>
        <taxon>Pentapetalae</taxon>
        <taxon>rosids</taxon>
        <taxon>fabids</taxon>
        <taxon>Cucurbitales</taxon>
        <taxon>Cucurbitaceae</taxon>
        <taxon>Benincaseae</taxon>
        <taxon>Citrullus</taxon>
    </lineage>
</organism>
<evidence type="ECO:0000313" key="3">
    <source>
        <dbReference type="Proteomes" id="UP001642487"/>
    </source>
</evidence>
<evidence type="ECO:0000313" key="2">
    <source>
        <dbReference type="EMBL" id="CAK9312015.1"/>
    </source>
</evidence>
<keyword evidence="3" id="KW-1185">Reference proteome</keyword>
<dbReference type="EMBL" id="OZ021744">
    <property type="protein sequence ID" value="CAK9312015.1"/>
    <property type="molecule type" value="Genomic_DNA"/>
</dbReference>
<evidence type="ECO:0008006" key="4">
    <source>
        <dbReference type="Google" id="ProtNLM"/>
    </source>
</evidence>
<gene>
    <name evidence="2" type="ORF">CITCOLO1_LOCUS3691</name>
</gene>
<proteinExistence type="predicted"/>
<feature type="signal peptide" evidence="1">
    <location>
        <begin position="1"/>
        <end position="18"/>
    </location>
</feature>
<dbReference type="Proteomes" id="UP001642487">
    <property type="component" value="Chromosome 10"/>
</dbReference>